<proteinExistence type="predicted"/>
<keyword evidence="2" id="KW-1185">Reference proteome</keyword>
<protein>
    <submittedName>
        <fullName evidence="1">Uncharacterized protein</fullName>
    </submittedName>
</protein>
<evidence type="ECO:0000313" key="2">
    <source>
        <dbReference type="Proteomes" id="UP000694402"/>
    </source>
</evidence>
<name>A0A8C8HDI3_ONCTS</name>
<dbReference type="AlphaFoldDB" id="A0A8C8HDI3"/>
<evidence type="ECO:0000313" key="1">
    <source>
        <dbReference type="Ensembl" id="ENSOTSP00005063079.1"/>
    </source>
</evidence>
<dbReference type="Ensembl" id="ENSOTST00005068584.2">
    <property type="protein sequence ID" value="ENSOTSP00005063079.1"/>
    <property type="gene ID" value="ENSOTSG00005030199.2"/>
</dbReference>
<dbReference type="Proteomes" id="UP000694402">
    <property type="component" value="Unassembled WGS sequence"/>
</dbReference>
<dbReference type="GeneTree" id="ENSGT01050000245459"/>
<sequence length="98" mass="10892">SFRDHRPELLVSVGQARSAQEKQRDALQRGTRAVKENNIHSRFGGSYVVQGLKSFGGKDVIYHRGLQRPPFSCGLRPGLATAATLQTQIKSNFICHML</sequence>
<reference evidence="1" key="2">
    <citation type="submission" date="2025-09" db="UniProtKB">
        <authorList>
            <consortium name="Ensembl"/>
        </authorList>
    </citation>
    <scope>IDENTIFICATION</scope>
</reference>
<accession>A0A8C8HDI3</accession>
<reference evidence="1" key="1">
    <citation type="submission" date="2025-08" db="UniProtKB">
        <authorList>
            <consortium name="Ensembl"/>
        </authorList>
    </citation>
    <scope>IDENTIFICATION</scope>
</reference>
<organism evidence="1 2">
    <name type="scientific">Oncorhynchus tshawytscha</name>
    <name type="common">Chinook salmon</name>
    <name type="synonym">Salmo tshawytscha</name>
    <dbReference type="NCBI Taxonomy" id="74940"/>
    <lineage>
        <taxon>Eukaryota</taxon>
        <taxon>Metazoa</taxon>
        <taxon>Chordata</taxon>
        <taxon>Craniata</taxon>
        <taxon>Vertebrata</taxon>
        <taxon>Euteleostomi</taxon>
        <taxon>Actinopterygii</taxon>
        <taxon>Neopterygii</taxon>
        <taxon>Teleostei</taxon>
        <taxon>Protacanthopterygii</taxon>
        <taxon>Salmoniformes</taxon>
        <taxon>Salmonidae</taxon>
        <taxon>Salmoninae</taxon>
        <taxon>Oncorhynchus</taxon>
    </lineage>
</organism>